<dbReference type="InterPro" id="IPR032149">
    <property type="entry name" value="DUF4988"/>
</dbReference>
<dbReference type="Proteomes" id="UP000823757">
    <property type="component" value="Unassembled WGS sequence"/>
</dbReference>
<dbReference type="AlphaFoldDB" id="A0A9D9IJL2"/>
<dbReference type="Pfam" id="PF16378">
    <property type="entry name" value="DUF4988"/>
    <property type="match status" value="1"/>
</dbReference>
<keyword evidence="1" id="KW-0175">Coiled coil</keyword>
<proteinExistence type="predicted"/>
<evidence type="ECO:0000256" key="1">
    <source>
        <dbReference type="SAM" id="Coils"/>
    </source>
</evidence>
<feature type="domain" description="DUF4988" evidence="2">
    <location>
        <begin position="2"/>
        <end position="134"/>
    </location>
</feature>
<sequence length="411" mass="44072">MDDLENRVTELETLVKQFNANIQDLQTIVEALEDSDVITSVEPTTDGDGGFIVTFQNHGAITVTNGHSAAISVKQDSDGIYYWTIDGEYLLVEGAKVPATAEYGAPQMRINSETKEFEFSTDNCVTWTPCGDVATSGIGTIKDVVKGEDSVDFTLYDDSVISIPMVQSFALDIAITDYGVAANGSVRVDYAVIEGDENTVVKVVPEGGFTAEVNGDHESGYIELAAPAEVPAATTILVVAVNGKGEMTGKLLNIEKGILTLVKNSAVVGKDGGEFSINISTNFNKELGDYMVQFGSPADMTWIHEVPATKATHIDEIKYTVDPLSDGTESRTSTISIIGQGERLEFTLTQVNEVIVSGGAADFGTYTGSGAVTRRLAEGGNRVRMDDDKCTYAIVNELGRTDSLKVRKDRL</sequence>
<reference evidence="3" key="1">
    <citation type="submission" date="2020-10" db="EMBL/GenBank/DDBJ databases">
        <authorList>
            <person name="Gilroy R."/>
        </authorList>
    </citation>
    <scope>NUCLEOTIDE SEQUENCE</scope>
    <source>
        <strain evidence="3">B1-13419</strain>
    </source>
</reference>
<comment type="caution">
    <text evidence="3">The sequence shown here is derived from an EMBL/GenBank/DDBJ whole genome shotgun (WGS) entry which is preliminary data.</text>
</comment>
<evidence type="ECO:0000259" key="2">
    <source>
        <dbReference type="Pfam" id="PF16378"/>
    </source>
</evidence>
<dbReference type="EMBL" id="JADIMD010000023">
    <property type="protein sequence ID" value="MBO8473977.1"/>
    <property type="molecule type" value="Genomic_DNA"/>
</dbReference>
<dbReference type="InterPro" id="IPR013783">
    <property type="entry name" value="Ig-like_fold"/>
</dbReference>
<name>A0A9D9IJL2_9BACT</name>
<evidence type="ECO:0000313" key="3">
    <source>
        <dbReference type="EMBL" id="MBO8473977.1"/>
    </source>
</evidence>
<protein>
    <recommendedName>
        <fullName evidence="2">DUF4988 domain-containing protein</fullName>
    </recommendedName>
</protein>
<organism evidence="3 4">
    <name type="scientific">Candidatus Cryptobacteroides faecigallinarum</name>
    <dbReference type="NCBI Taxonomy" id="2840763"/>
    <lineage>
        <taxon>Bacteria</taxon>
        <taxon>Pseudomonadati</taxon>
        <taxon>Bacteroidota</taxon>
        <taxon>Bacteroidia</taxon>
        <taxon>Bacteroidales</taxon>
        <taxon>Candidatus Cryptobacteroides</taxon>
    </lineage>
</organism>
<reference evidence="3" key="2">
    <citation type="journal article" date="2021" name="PeerJ">
        <title>Extensive microbial diversity within the chicken gut microbiome revealed by metagenomics and culture.</title>
        <authorList>
            <person name="Gilroy R."/>
            <person name="Ravi A."/>
            <person name="Getino M."/>
            <person name="Pursley I."/>
            <person name="Horton D.L."/>
            <person name="Alikhan N.F."/>
            <person name="Baker D."/>
            <person name="Gharbi K."/>
            <person name="Hall N."/>
            <person name="Watson M."/>
            <person name="Adriaenssens E.M."/>
            <person name="Foster-Nyarko E."/>
            <person name="Jarju S."/>
            <person name="Secka A."/>
            <person name="Antonio M."/>
            <person name="Oren A."/>
            <person name="Chaudhuri R.R."/>
            <person name="La Ragione R."/>
            <person name="Hildebrand F."/>
            <person name="Pallen M.J."/>
        </authorList>
    </citation>
    <scope>NUCLEOTIDE SEQUENCE</scope>
    <source>
        <strain evidence="3">B1-13419</strain>
    </source>
</reference>
<evidence type="ECO:0000313" key="4">
    <source>
        <dbReference type="Proteomes" id="UP000823757"/>
    </source>
</evidence>
<feature type="coiled-coil region" evidence="1">
    <location>
        <begin position="1"/>
        <end position="35"/>
    </location>
</feature>
<accession>A0A9D9IJL2</accession>
<dbReference type="Gene3D" id="2.60.40.10">
    <property type="entry name" value="Immunoglobulins"/>
    <property type="match status" value="1"/>
</dbReference>
<gene>
    <name evidence="3" type="ORF">IAB91_01625</name>
</gene>